<dbReference type="Proteomes" id="UP000294145">
    <property type="component" value="Unassembled WGS sequence"/>
</dbReference>
<organism evidence="2 3">
    <name type="scientific">Vibrio cholerae</name>
    <dbReference type="NCBI Taxonomy" id="666"/>
    <lineage>
        <taxon>Bacteria</taxon>
        <taxon>Pseudomonadati</taxon>
        <taxon>Pseudomonadota</taxon>
        <taxon>Gammaproteobacteria</taxon>
        <taxon>Vibrionales</taxon>
        <taxon>Vibrionaceae</taxon>
        <taxon>Vibrio</taxon>
    </lineage>
</organism>
<dbReference type="EMBL" id="SISP01000020">
    <property type="protein sequence ID" value="TBM41319.1"/>
    <property type="molecule type" value="Genomic_DNA"/>
</dbReference>
<feature type="signal peptide" evidence="1">
    <location>
        <begin position="1"/>
        <end position="19"/>
    </location>
</feature>
<feature type="chain" id="PRO_5031275621" evidence="1">
    <location>
        <begin position="20"/>
        <end position="128"/>
    </location>
</feature>
<keyword evidence="1" id="KW-0732">Signal</keyword>
<evidence type="ECO:0000256" key="1">
    <source>
        <dbReference type="SAM" id="SignalP"/>
    </source>
</evidence>
<sequence length="128" mass="14675">MKKNILTLIVCFLPLFTYAGVKEQKKTCFFDNNELQVGETISIKDPILESRATLAYRKQGYTQEQIDEILRTEDWTTYVLVCTNTFVSSSNHTTDSSNVAAMLEYGDPVLVPLHHQVDWIDKLKKQSL</sequence>
<name>A0A7Z7VMV7_VIBCL</name>
<proteinExistence type="predicted"/>
<comment type="caution">
    <text evidence="2">The sequence shown here is derived from an EMBL/GenBank/DDBJ whole genome shotgun (WGS) entry which is preliminary data.</text>
</comment>
<accession>A0A7Z7VMV7</accession>
<evidence type="ECO:0000313" key="3">
    <source>
        <dbReference type="Proteomes" id="UP000294145"/>
    </source>
</evidence>
<dbReference type="RefSeq" id="WP_154715468.1">
    <property type="nucleotide sequence ID" value="NZ_JACWKW010000009.1"/>
</dbReference>
<evidence type="ECO:0000313" key="2">
    <source>
        <dbReference type="EMBL" id="TBM41319.1"/>
    </source>
</evidence>
<reference evidence="2 3" key="1">
    <citation type="submission" date="2019-02" db="EMBL/GenBank/DDBJ databases">
        <title>Genomic plasticity associated with the antimicrobial resistance in Vibrio cholerae.</title>
        <authorList>
            <person name="Verma J."/>
            <person name="Bag S."/>
            <person name="Saha B."/>
            <person name="Kumar P."/>
            <person name="Ghosh T.S."/>
            <person name="Dayal M."/>
            <person name="Senapati T."/>
            <person name="Mehra S."/>
            <person name="Dey P."/>
            <person name="Desigamani A."/>
            <person name="Kumar D."/>
            <person name="Rana P."/>
            <person name="Kumar B."/>
            <person name="Maiti T.K."/>
            <person name="Sharma N.C."/>
            <person name="Bhadra R.K."/>
            <person name="Mutreja A."/>
            <person name="Nair G.B."/>
            <person name="Ramamurthy T."/>
            <person name="Das B."/>
        </authorList>
    </citation>
    <scope>NUCLEOTIDE SEQUENCE [LARGE SCALE GENOMIC DNA]</scope>
    <source>
        <strain evidence="2 3">IDH06781</strain>
    </source>
</reference>
<protein>
    <submittedName>
        <fullName evidence="2">Uncharacterized protein</fullName>
    </submittedName>
</protein>
<dbReference type="AlphaFoldDB" id="A0A7Z7VMV7"/>
<gene>
    <name evidence="2" type="ORF">EYB64_12150</name>
</gene>